<feature type="transmembrane region" description="Helical" evidence="1">
    <location>
        <begin position="268"/>
        <end position="287"/>
    </location>
</feature>
<dbReference type="AlphaFoldDB" id="A0A094QCF4"/>
<feature type="domain" description="Glycosyltransferase 2-like" evidence="2">
    <location>
        <begin position="40"/>
        <end position="210"/>
    </location>
</feature>
<gene>
    <name evidence="3" type="ORF">GM50_4180</name>
</gene>
<dbReference type="InterPro" id="IPR001173">
    <property type="entry name" value="Glyco_trans_2-like"/>
</dbReference>
<name>A0A094QCF4_9ZZZZ</name>
<dbReference type="SUPFAM" id="SSF53448">
    <property type="entry name" value="Nucleotide-diphospho-sugar transferases"/>
    <property type="match status" value="1"/>
</dbReference>
<sequence length="359" mass="38894">MSLLLNIALGINSFLLLMAVANSLTMVRPPKVGSENLSFSLLIPCRNEEENVLALVESLAAITHPRCEVIFINDNSTDRTYELLLHAVADHSAMSVINAEPLPHGWLGKPWALSHGVAQAKNEFLVTIDADVRLTPYAISTIDVVLKRTGVDFLSPYPAQIALTLSERLIQPLLQWTWMTTVPLRLAMKSARASLAVANGQFFFIRKSALLQAGGFEAIKSSVLDDIDLARLLVRNGFYGGVCDGSTVASTRMYSNFSEIRAGYGKSLSQGFGGIVGSLAIAAVMAISGLLPFIFAITGSTVATIALLLVIASRLVSALSSRSLLIDALLHPISTVVFIYLLLYSNLYRKQITWKGRSL</sequence>
<dbReference type="PANTHER" id="PTHR43646">
    <property type="entry name" value="GLYCOSYLTRANSFERASE"/>
    <property type="match status" value="1"/>
</dbReference>
<dbReference type="Pfam" id="PF00535">
    <property type="entry name" value="Glycos_transf_2"/>
    <property type="match status" value="1"/>
</dbReference>
<evidence type="ECO:0000313" key="3">
    <source>
        <dbReference type="EMBL" id="KGA19854.1"/>
    </source>
</evidence>
<evidence type="ECO:0000256" key="1">
    <source>
        <dbReference type="SAM" id="Phobius"/>
    </source>
</evidence>
<dbReference type="InterPro" id="IPR029044">
    <property type="entry name" value="Nucleotide-diphossugar_trans"/>
</dbReference>
<reference evidence="3" key="1">
    <citation type="submission" date="2014-05" db="EMBL/GenBank/DDBJ databases">
        <title>Key roles for freshwater Actinobacteria revealed by deep metagenomic sequencing.</title>
        <authorList>
            <person name="Ghai R."/>
            <person name="Mizuno C.M."/>
            <person name="Picazo A."/>
            <person name="Camacho A."/>
            <person name="Rodriguez-Valera F."/>
        </authorList>
    </citation>
    <scope>NUCLEOTIDE SEQUENCE</scope>
</reference>
<keyword evidence="1" id="KW-1133">Transmembrane helix</keyword>
<dbReference type="Gene3D" id="3.90.550.10">
    <property type="entry name" value="Spore Coat Polysaccharide Biosynthesis Protein SpsA, Chain A"/>
    <property type="match status" value="1"/>
</dbReference>
<dbReference type="EMBL" id="JNSK01000008">
    <property type="protein sequence ID" value="KGA19854.1"/>
    <property type="molecule type" value="Genomic_DNA"/>
</dbReference>
<protein>
    <recommendedName>
        <fullName evidence="2">Glycosyltransferase 2-like domain-containing protein</fullName>
    </recommendedName>
</protein>
<comment type="caution">
    <text evidence="3">The sequence shown here is derived from an EMBL/GenBank/DDBJ whole genome shotgun (WGS) entry which is preliminary data.</text>
</comment>
<feature type="transmembrane region" description="Helical" evidence="1">
    <location>
        <begin position="293"/>
        <end position="312"/>
    </location>
</feature>
<keyword evidence="1" id="KW-0812">Transmembrane</keyword>
<proteinExistence type="predicted"/>
<feature type="transmembrane region" description="Helical" evidence="1">
    <location>
        <begin position="324"/>
        <end position="344"/>
    </location>
</feature>
<dbReference type="PANTHER" id="PTHR43646:SF3">
    <property type="entry name" value="SLR1566 PROTEIN"/>
    <property type="match status" value="1"/>
</dbReference>
<accession>A0A094QCF4</accession>
<evidence type="ECO:0000259" key="2">
    <source>
        <dbReference type="Pfam" id="PF00535"/>
    </source>
</evidence>
<dbReference type="CDD" id="cd06423">
    <property type="entry name" value="CESA_like"/>
    <property type="match status" value="1"/>
</dbReference>
<keyword evidence="1" id="KW-0472">Membrane</keyword>
<organism evidence="3">
    <name type="scientific">freshwater metagenome</name>
    <dbReference type="NCBI Taxonomy" id="449393"/>
    <lineage>
        <taxon>unclassified sequences</taxon>
        <taxon>metagenomes</taxon>
        <taxon>ecological metagenomes</taxon>
    </lineage>
</organism>